<feature type="compositionally biased region" description="Polar residues" evidence="1">
    <location>
        <begin position="277"/>
        <end position="293"/>
    </location>
</feature>
<reference evidence="2 3" key="1">
    <citation type="submission" date="2021-06" db="EMBL/GenBank/DDBJ databases">
        <authorList>
            <person name="Palmer J.M."/>
        </authorList>
    </citation>
    <scope>NUCLEOTIDE SEQUENCE [LARGE SCALE GENOMIC DNA]</scope>
    <source>
        <strain evidence="2 3">MEX-2019</strain>
        <tissue evidence="2">Muscle</tissue>
    </source>
</reference>
<organism evidence="2 3">
    <name type="scientific">Crenichthys baileyi</name>
    <name type="common">White River springfish</name>
    <dbReference type="NCBI Taxonomy" id="28760"/>
    <lineage>
        <taxon>Eukaryota</taxon>
        <taxon>Metazoa</taxon>
        <taxon>Chordata</taxon>
        <taxon>Craniata</taxon>
        <taxon>Vertebrata</taxon>
        <taxon>Euteleostomi</taxon>
        <taxon>Actinopterygii</taxon>
        <taxon>Neopterygii</taxon>
        <taxon>Teleostei</taxon>
        <taxon>Neoteleostei</taxon>
        <taxon>Acanthomorphata</taxon>
        <taxon>Ovalentaria</taxon>
        <taxon>Atherinomorphae</taxon>
        <taxon>Cyprinodontiformes</taxon>
        <taxon>Goodeidae</taxon>
        <taxon>Crenichthys</taxon>
    </lineage>
</organism>
<evidence type="ECO:0000313" key="3">
    <source>
        <dbReference type="Proteomes" id="UP001311232"/>
    </source>
</evidence>
<dbReference type="AlphaFoldDB" id="A0AAV9RVF4"/>
<sequence>MIYESEPLQLVPPRDGASSVQEPLRTQRQGDRQGSRSICHNIMSFIKQDVPAHHFILNLKEISVLDQRETESLKTRGTAEEPELTQLKEEEFGSEPLQIVKKEDHTAPKQETDTLMRKVSGSLGLKEEPEELELNQLKEDDHQSESQQVVKIQVEDISQDENQDAMKQETDTLMGTDSGSLEIKEEPVELEPKKVKEEEHGAGHQQVAKKEAVGIYQDQNQDLLKQETGALIRLMASFDETDNQQPELYRNLILLQNFPKAEDHQEIKTYEAPGSSRDGQQQKRAQKTRGQSDNVEKRANNKKIHKVSTTLDQSILLHMCRKDPGRQQQNI</sequence>
<name>A0AAV9RVF4_9TELE</name>
<evidence type="ECO:0000313" key="2">
    <source>
        <dbReference type="EMBL" id="KAK5612789.1"/>
    </source>
</evidence>
<feature type="region of interest" description="Disordered" evidence="1">
    <location>
        <begin position="270"/>
        <end position="307"/>
    </location>
</feature>
<keyword evidence="3" id="KW-1185">Reference proteome</keyword>
<proteinExistence type="predicted"/>
<evidence type="ECO:0000256" key="1">
    <source>
        <dbReference type="SAM" id="MobiDB-lite"/>
    </source>
</evidence>
<dbReference type="EMBL" id="JAHHUM010001309">
    <property type="protein sequence ID" value="KAK5612789.1"/>
    <property type="molecule type" value="Genomic_DNA"/>
</dbReference>
<comment type="caution">
    <text evidence="2">The sequence shown here is derived from an EMBL/GenBank/DDBJ whole genome shotgun (WGS) entry which is preliminary data.</text>
</comment>
<feature type="compositionally biased region" description="Basic and acidic residues" evidence="1">
    <location>
        <begin position="100"/>
        <end position="109"/>
    </location>
</feature>
<accession>A0AAV9RVF4</accession>
<feature type="region of interest" description="Disordered" evidence="1">
    <location>
        <begin position="1"/>
        <end position="35"/>
    </location>
</feature>
<gene>
    <name evidence="2" type="ORF">CRENBAI_007159</name>
</gene>
<feature type="region of interest" description="Disordered" evidence="1">
    <location>
        <begin position="159"/>
        <end position="180"/>
    </location>
</feature>
<protein>
    <submittedName>
        <fullName evidence="2">Uncharacterized protein</fullName>
    </submittedName>
</protein>
<feature type="compositionally biased region" description="Polar residues" evidence="1">
    <location>
        <begin position="18"/>
        <end position="27"/>
    </location>
</feature>
<feature type="region of interest" description="Disordered" evidence="1">
    <location>
        <begin position="89"/>
        <end position="109"/>
    </location>
</feature>
<dbReference type="Proteomes" id="UP001311232">
    <property type="component" value="Unassembled WGS sequence"/>
</dbReference>